<dbReference type="GO" id="GO:0050839">
    <property type="term" value="F:cell adhesion molecule binding"/>
    <property type="evidence" value="ECO:0007669"/>
    <property type="project" value="TreeGrafter"/>
</dbReference>
<feature type="domain" description="Ig-like" evidence="10">
    <location>
        <begin position="830"/>
        <end position="919"/>
    </location>
</feature>
<evidence type="ECO:0000259" key="10">
    <source>
        <dbReference type="PROSITE" id="PS50835"/>
    </source>
</evidence>
<dbReference type="InterPro" id="IPR051275">
    <property type="entry name" value="Cell_adhesion_signaling"/>
</dbReference>
<dbReference type="Pfam" id="PF08205">
    <property type="entry name" value="C2-set_2"/>
    <property type="match status" value="2"/>
</dbReference>
<name>A0A1W7RA58_9SCOR</name>
<feature type="region of interest" description="Disordered" evidence="7">
    <location>
        <begin position="1260"/>
        <end position="1279"/>
    </location>
</feature>
<keyword evidence="9" id="KW-0732">Signal</keyword>
<feature type="compositionally biased region" description="Polar residues" evidence="7">
    <location>
        <begin position="1102"/>
        <end position="1112"/>
    </location>
</feature>
<dbReference type="SMART" id="SM00408">
    <property type="entry name" value="IGc2"/>
    <property type="match status" value="8"/>
</dbReference>
<dbReference type="CDD" id="cd00063">
    <property type="entry name" value="FN3"/>
    <property type="match status" value="1"/>
</dbReference>
<dbReference type="SMART" id="SM00409">
    <property type="entry name" value="IG"/>
    <property type="match status" value="8"/>
</dbReference>
<dbReference type="InterPro" id="IPR013162">
    <property type="entry name" value="CD80_C2-set"/>
</dbReference>
<dbReference type="InterPro" id="IPR003006">
    <property type="entry name" value="Ig/MHC_CS"/>
</dbReference>
<feature type="domain" description="Ig-like" evidence="10">
    <location>
        <begin position="731"/>
        <end position="816"/>
    </location>
</feature>
<evidence type="ECO:0000256" key="4">
    <source>
        <dbReference type="ARBA" id="ARBA00023157"/>
    </source>
</evidence>
<dbReference type="InterPro" id="IPR013783">
    <property type="entry name" value="Ig-like_fold"/>
</dbReference>
<feature type="domain" description="Ig-like" evidence="10">
    <location>
        <begin position="334"/>
        <end position="429"/>
    </location>
</feature>
<keyword evidence="5" id="KW-0325">Glycoprotein</keyword>
<feature type="region of interest" description="Disordered" evidence="7">
    <location>
        <begin position="1102"/>
        <end position="1131"/>
    </location>
</feature>
<dbReference type="Pfam" id="PF13927">
    <property type="entry name" value="Ig_3"/>
    <property type="match status" value="4"/>
</dbReference>
<dbReference type="PANTHER" id="PTHR11640:SF136">
    <property type="entry name" value="NEPHRIN"/>
    <property type="match status" value="1"/>
</dbReference>
<dbReference type="InterPro" id="IPR036116">
    <property type="entry name" value="FN3_sf"/>
</dbReference>
<feature type="domain" description="Ig-like" evidence="10">
    <location>
        <begin position="28"/>
        <end position="125"/>
    </location>
</feature>
<evidence type="ECO:0000313" key="12">
    <source>
        <dbReference type="EMBL" id="JAV48013.1"/>
    </source>
</evidence>
<feature type="transmembrane region" description="Helical" evidence="8">
    <location>
        <begin position="1045"/>
        <end position="1069"/>
    </location>
</feature>
<keyword evidence="8" id="KW-0812">Transmembrane</keyword>
<evidence type="ECO:0000256" key="3">
    <source>
        <dbReference type="ARBA" id="ARBA00023136"/>
    </source>
</evidence>
<dbReference type="PROSITE" id="PS50835">
    <property type="entry name" value="IG_LIKE"/>
    <property type="match status" value="9"/>
</dbReference>
<evidence type="ECO:0000256" key="5">
    <source>
        <dbReference type="ARBA" id="ARBA00023180"/>
    </source>
</evidence>
<feature type="signal peptide" evidence="9">
    <location>
        <begin position="1"/>
        <end position="25"/>
    </location>
</feature>
<comment type="subcellular location">
    <subcellularLocation>
        <location evidence="1">Membrane</location>
        <topology evidence="1">Single-pass type I membrane protein</topology>
    </subcellularLocation>
</comment>
<feature type="domain" description="Ig-like" evidence="10">
    <location>
        <begin position="635"/>
        <end position="726"/>
    </location>
</feature>
<dbReference type="SUPFAM" id="SSF48726">
    <property type="entry name" value="Immunoglobulin"/>
    <property type="match status" value="9"/>
</dbReference>
<dbReference type="GO" id="GO:0098609">
    <property type="term" value="P:cell-cell adhesion"/>
    <property type="evidence" value="ECO:0007669"/>
    <property type="project" value="TreeGrafter"/>
</dbReference>
<dbReference type="EMBL" id="GFAH01000376">
    <property type="protein sequence ID" value="JAV48013.1"/>
    <property type="molecule type" value="Transcribed_RNA"/>
</dbReference>
<dbReference type="GO" id="GO:0005911">
    <property type="term" value="C:cell-cell junction"/>
    <property type="evidence" value="ECO:0007669"/>
    <property type="project" value="TreeGrafter"/>
</dbReference>
<keyword evidence="2" id="KW-0677">Repeat</keyword>
<dbReference type="Pfam" id="PF00041">
    <property type="entry name" value="fn3"/>
    <property type="match status" value="1"/>
</dbReference>
<proteinExistence type="predicted"/>
<dbReference type="FunFam" id="2.60.40.10:FF:000405">
    <property type="entry name" value="nephrin isoform X1"/>
    <property type="match status" value="1"/>
</dbReference>
<accession>A0A1W7RA58</accession>
<protein>
    <submittedName>
        <fullName evidence="12">Nephrin</fullName>
    </submittedName>
</protein>
<dbReference type="InterPro" id="IPR003961">
    <property type="entry name" value="FN3_dom"/>
</dbReference>
<dbReference type="Pfam" id="PF07679">
    <property type="entry name" value="I-set"/>
    <property type="match status" value="2"/>
</dbReference>
<dbReference type="GO" id="GO:0009653">
    <property type="term" value="P:anatomical structure morphogenesis"/>
    <property type="evidence" value="ECO:0007669"/>
    <property type="project" value="UniProtKB-ARBA"/>
</dbReference>
<dbReference type="InterPro" id="IPR036179">
    <property type="entry name" value="Ig-like_dom_sf"/>
</dbReference>
<dbReference type="PROSITE" id="PS00290">
    <property type="entry name" value="IG_MHC"/>
    <property type="match status" value="1"/>
</dbReference>
<dbReference type="CDD" id="cd12087">
    <property type="entry name" value="TM_EGFR-like"/>
    <property type="match status" value="1"/>
</dbReference>
<dbReference type="Pfam" id="PF13895">
    <property type="entry name" value="Ig_2"/>
    <property type="match status" value="1"/>
</dbReference>
<dbReference type="CDD" id="cd00096">
    <property type="entry name" value="Ig"/>
    <property type="match status" value="1"/>
</dbReference>
<keyword evidence="8" id="KW-1133">Transmembrane helix</keyword>
<evidence type="ECO:0000256" key="8">
    <source>
        <dbReference type="SAM" id="Phobius"/>
    </source>
</evidence>
<dbReference type="GO" id="GO:0030154">
    <property type="term" value="P:cell differentiation"/>
    <property type="evidence" value="ECO:0007669"/>
    <property type="project" value="UniProtKB-ARBA"/>
</dbReference>
<evidence type="ECO:0000256" key="9">
    <source>
        <dbReference type="SAM" id="SignalP"/>
    </source>
</evidence>
<keyword evidence="6" id="KW-0393">Immunoglobulin domain</keyword>
<feature type="domain" description="Ig-like" evidence="10">
    <location>
        <begin position="240"/>
        <end position="323"/>
    </location>
</feature>
<evidence type="ECO:0000256" key="6">
    <source>
        <dbReference type="ARBA" id="ARBA00023319"/>
    </source>
</evidence>
<keyword evidence="4" id="KW-1015">Disulfide bond</keyword>
<dbReference type="SMART" id="SM00060">
    <property type="entry name" value="FN3"/>
    <property type="match status" value="1"/>
</dbReference>
<evidence type="ECO:0000256" key="2">
    <source>
        <dbReference type="ARBA" id="ARBA00022737"/>
    </source>
</evidence>
<dbReference type="InterPro" id="IPR013098">
    <property type="entry name" value="Ig_I-set"/>
</dbReference>
<feature type="domain" description="Fibronectin type-III" evidence="11">
    <location>
        <begin position="928"/>
        <end position="1022"/>
    </location>
</feature>
<dbReference type="GO" id="GO:0005886">
    <property type="term" value="C:plasma membrane"/>
    <property type="evidence" value="ECO:0007669"/>
    <property type="project" value="TreeGrafter"/>
</dbReference>
<sequence length="1291" mass="142050">MLCSNRLRITLIVASATFCFELISAEQQHFRSRPQNTNVVEDHTVILPCEVENQAGAVQWSKDGFVLGFDRSIPGYPRYQMIGNPQDGVHNLQIEKAQLEDDGEYQCQVGPALNNKAIRADAHVTVLLPPKSITIAEHANGTTVDVRESETLTFTCVAGGGKPAAEIKWYRKNVELRPDNVESRVEDVDDHRQNAISTMTLYPNPDDNGAVYTCEAVHPALSIPLRTSVELSVCFPPGPPEIEGYQHGETIRKGDTLTLSCTSRGGNPLAQLIWYKNDEQIDYSYTTNGHESTNSITILVDSTDNEAVYKCEASNSVSPKPFTERVKLIVQFAPSKVTITGAKEAKAGDIVDMTCITDPSNPPAEVTWVVDGRGINSTNATRRSPNGGWITMSNISVEITGLERNVKMVSCYAINHGLGETVVETSVLSILYPPDRPNIFGYTEGTAISTDTIHRMTCVSHGGNPLPSVKWFKDGKEIKSTSTTNGVVITGELSIIVEPSDNGAVYECQTSSSATPEPLVRKVRLTVHFPPSGVTIQIRPKQPKSDQQVTLVCESGSSNPGPKITWWKDGFLVPSTPDGEFDAPYGGKSARNLLHLNVTATDDGSVYTCQATNKMLQKSAHDAITLNVLYKPVFPESSTLQTYNVIEGETTTINLTALANPPTITYSWTTGGNVVPSVENSDNLLFPVYSIGSLLYITAARREYAGSYNCEATNEEGTTKVTIQVNVQYGAKITRITEVVTVTQEENAFLECVADANPISDGLITWSRQDFDMLRTQQTAEGGKSYLTIFNASRQDSGEFTCTANNGVGTEDTRMAFLIVKHKPFIDKSPQFLKAASEQGGKAKITCRAQGVPNITFTWYRNGESVGDYPSNRYLAETYQIDYNTWDSVLYVSSVRSFDYGIYDCLARNELGTDRIKIGLEGLSIPDPPIHIKIINVTHDSVRMRWIPGFDGGREQWFRIRYYKVDTVPPHMFIDVHPPNSTVYTVSNLDIGTTYVFQVQAINDLGQGEFSKESEKVTTLSETPFNDTIPAAPQLLSGKGDIPRIIIITVSVVGSFLLVLNIILVICFVRKRRKKRLEEDSDHCSSKAATIEMYAPSSYNETMNGETLSCTSEKSEPYSDGRSTGEYSEEQGKPVATTYLIDQGDGTYIPDGTIGQYNTYRYLDQVSRYNTLETNMKNPNRNIYEGEDGTYADALRRNAYNQKVGYGKVGNPSVVPGHGSVVNIDLCENARYIPYPVGPVTPHVVANATPLLTTFNPHYQGSPVPPHQSHQLTVPPPDSVIVRDEMDGHLV</sequence>
<dbReference type="InterPro" id="IPR003598">
    <property type="entry name" value="Ig_sub2"/>
</dbReference>
<keyword evidence="3 8" id="KW-0472">Membrane</keyword>
<evidence type="ECO:0000256" key="1">
    <source>
        <dbReference type="ARBA" id="ARBA00004479"/>
    </source>
</evidence>
<reference evidence="12" key="1">
    <citation type="submission" date="2016-11" db="EMBL/GenBank/DDBJ databases">
        <title>Venom-gland transcriptomics and venom proteomics of the black-back scorpion (Hadrurus spadix) reveal detectability challenges and an unexplored realm of animal toxin diversity.</title>
        <authorList>
            <person name="Rokyta D.R."/>
            <person name="Ward M.J."/>
        </authorList>
    </citation>
    <scope>NUCLEOTIDE SEQUENCE</scope>
    <source>
        <tissue evidence="12">Venom gland</tissue>
    </source>
</reference>
<feature type="domain" description="Ig-like" evidence="10">
    <location>
        <begin position="531"/>
        <end position="625"/>
    </location>
</feature>
<feature type="chain" id="PRO_5012393764" evidence="9">
    <location>
        <begin position="26"/>
        <end position="1291"/>
    </location>
</feature>
<dbReference type="InterPro" id="IPR003599">
    <property type="entry name" value="Ig_sub"/>
</dbReference>
<evidence type="ECO:0000259" key="11">
    <source>
        <dbReference type="PROSITE" id="PS50853"/>
    </source>
</evidence>
<dbReference type="Gene3D" id="2.60.40.10">
    <property type="entry name" value="Immunoglobulins"/>
    <property type="match status" value="10"/>
</dbReference>
<dbReference type="PANTHER" id="PTHR11640">
    <property type="entry name" value="NEPHRIN"/>
    <property type="match status" value="1"/>
</dbReference>
<feature type="domain" description="Ig-like" evidence="10">
    <location>
        <begin position="437"/>
        <end position="526"/>
    </location>
</feature>
<organism evidence="12">
    <name type="scientific">Hadrurus spadix</name>
    <dbReference type="NCBI Taxonomy" id="141984"/>
    <lineage>
        <taxon>Eukaryota</taxon>
        <taxon>Metazoa</taxon>
        <taxon>Ecdysozoa</taxon>
        <taxon>Arthropoda</taxon>
        <taxon>Chelicerata</taxon>
        <taxon>Arachnida</taxon>
        <taxon>Scorpiones</taxon>
        <taxon>Iurida</taxon>
        <taxon>Iuroidea</taxon>
        <taxon>Hadrurus</taxon>
    </lineage>
</organism>
<dbReference type="SUPFAM" id="SSF49265">
    <property type="entry name" value="Fibronectin type III"/>
    <property type="match status" value="1"/>
</dbReference>
<dbReference type="InterPro" id="IPR007110">
    <property type="entry name" value="Ig-like_dom"/>
</dbReference>
<dbReference type="PROSITE" id="PS50853">
    <property type="entry name" value="FN3"/>
    <property type="match status" value="1"/>
</dbReference>
<evidence type="ECO:0000256" key="7">
    <source>
        <dbReference type="SAM" id="MobiDB-lite"/>
    </source>
</evidence>
<feature type="domain" description="Ig-like" evidence="10">
    <location>
        <begin position="130"/>
        <end position="232"/>
    </location>
</feature>